<dbReference type="STRING" id="1150112.SAMN04487893_1181"/>
<dbReference type="Gene3D" id="2.30.38.10">
    <property type="entry name" value="Luciferase, Domain 3"/>
    <property type="match status" value="2"/>
</dbReference>
<dbReference type="PROSITE" id="PS00455">
    <property type="entry name" value="AMP_BINDING"/>
    <property type="match status" value="3"/>
</dbReference>
<dbReference type="SUPFAM" id="SSF52777">
    <property type="entry name" value="CoA-dependent acyltransferases"/>
    <property type="match status" value="4"/>
</dbReference>
<dbReference type="NCBIfam" id="NF003417">
    <property type="entry name" value="PRK04813.1"/>
    <property type="match status" value="3"/>
</dbReference>
<keyword evidence="8" id="KW-1185">Reference proteome</keyword>
<dbReference type="InterPro" id="IPR001031">
    <property type="entry name" value="Thioesterase"/>
</dbReference>
<organism evidence="7 8">
    <name type="scientific">Myroides guanonis</name>
    <dbReference type="NCBI Taxonomy" id="1150112"/>
    <lineage>
        <taxon>Bacteria</taxon>
        <taxon>Pseudomonadati</taxon>
        <taxon>Bacteroidota</taxon>
        <taxon>Flavobacteriia</taxon>
        <taxon>Flavobacteriales</taxon>
        <taxon>Flavobacteriaceae</taxon>
        <taxon>Myroides</taxon>
    </lineage>
</organism>
<dbReference type="InterPro" id="IPR001242">
    <property type="entry name" value="Condensation_dom"/>
</dbReference>
<keyword evidence="4" id="KW-0597">Phosphoprotein</keyword>
<dbReference type="PANTHER" id="PTHR45527:SF1">
    <property type="entry name" value="FATTY ACID SYNTHASE"/>
    <property type="match status" value="1"/>
</dbReference>
<proteinExistence type="inferred from homology"/>
<comment type="cofactor">
    <cofactor evidence="1">
        <name>pantetheine 4'-phosphate</name>
        <dbReference type="ChEBI" id="CHEBI:47942"/>
    </cofactor>
</comment>
<gene>
    <name evidence="7" type="ORF">SAMN04487893_1181</name>
</gene>
<dbReference type="InterPro" id="IPR020845">
    <property type="entry name" value="AMP-binding_CS"/>
</dbReference>
<dbReference type="Gene3D" id="3.30.559.10">
    <property type="entry name" value="Chloramphenicol acetyltransferase-like domain"/>
    <property type="match status" value="2"/>
</dbReference>
<dbReference type="OrthoDB" id="9765680at2"/>
<dbReference type="CDD" id="cd05930">
    <property type="entry name" value="A_NRPS"/>
    <property type="match status" value="2"/>
</dbReference>
<dbReference type="Pfam" id="PF00668">
    <property type="entry name" value="Condensation"/>
    <property type="match status" value="2"/>
</dbReference>
<keyword evidence="3" id="KW-0596">Phosphopantetheine</keyword>
<evidence type="ECO:0000256" key="2">
    <source>
        <dbReference type="ARBA" id="ARBA00006432"/>
    </source>
</evidence>
<dbReference type="CDD" id="cd19531">
    <property type="entry name" value="LCL_NRPS-like"/>
    <property type="match status" value="2"/>
</dbReference>
<feature type="compositionally biased region" description="Low complexity" evidence="5">
    <location>
        <begin position="408"/>
        <end position="418"/>
    </location>
</feature>
<evidence type="ECO:0000256" key="1">
    <source>
        <dbReference type="ARBA" id="ARBA00001957"/>
    </source>
</evidence>
<dbReference type="PANTHER" id="PTHR45527">
    <property type="entry name" value="NONRIBOSOMAL PEPTIDE SYNTHETASE"/>
    <property type="match status" value="1"/>
</dbReference>
<dbReference type="FunFam" id="3.40.50.980:FF:000001">
    <property type="entry name" value="Non-ribosomal peptide synthetase"/>
    <property type="match status" value="2"/>
</dbReference>
<accession>A0A1I3UIP4</accession>
<dbReference type="InterPro" id="IPR042099">
    <property type="entry name" value="ANL_N_sf"/>
</dbReference>
<dbReference type="PROSITE" id="PS50075">
    <property type="entry name" value="CARRIER"/>
    <property type="match status" value="3"/>
</dbReference>
<dbReference type="Gene3D" id="3.40.50.980">
    <property type="match status" value="4"/>
</dbReference>
<dbReference type="Gene3D" id="3.30.300.30">
    <property type="match status" value="3"/>
</dbReference>
<reference evidence="8" key="1">
    <citation type="submission" date="2016-10" db="EMBL/GenBank/DDBJ databases">
        <authorList>
            <person name="Varghese N."/>
            <person name="Submissions S."/>
        </authorList>
    </citation>
    <scope>NUCLEOTIDE SEQUENCE [LARGE SCALE GENOMIC DNA]</scope>
    <source>
        <strain evidence="8">DSM 26542</strain>
    </source>
</reference>
<evidence type="ECO:0000256" key="5">
    <source>
        <dbReference type="SAM" id="MobiDB-lite"/>
    </source>
</evidence>
<dbReference type="InterPro" id="IPR045851">
    <property type="entry name" value="AMP-bd_C_sf"/>
</dbReference>
<feature type="domain" description="Carrier" evidence="6">
    <location>
        <begin position="421"/>
        <end position="496"/>
    </location>
</feature>
<dbReference type="FunFam" id="3.30.300.30:FF:000010">
    <property type="entry name" value="Enterobactin synthetase component F"/>
    <property type="match status" value="3"/>
</dbReference>
<sequence>RISYIVRDIGCSLLLTDSSTKDVLNSLLLDVTTIILGGSSAVYNNYSVGSLDLSYPSNSLSYVIYTSGSTGVPKGAMIDHCGLLNHLLVMIDELEMDSSSVVAFTAPFTFDISVWQLLSGLLCGARIAIYNERMILDTYDFQEALSTYQVTHLQLVPSYLLSLLETDSRKGLEDLHYFLITGEAATVSLLRSWFSLYPSIPVVNAYGPAEASDDVSLHIMKESPKSVVVPVGKPVANMSLYVVDIFDNLCPVGIIGELWVSGVGVGRGYLNQPELTSEKFIKNPFKEGERVYKTGDLARWLPDGIIEYIGRKDDQVKIRGYRIELGEIENVLSSLPGVTHCCVLAKEDIGGNKRLVGYIVFEGDFDKEVLQNQLKLSLPEYMVPQLWVTLEEMPLTSNGKLDKKSLPDPDSSELSSKEYVAPRNETETQLAEIWQNLLGVEQVGIHDDFFELGGHSLLATRLVSMIRKDLMIEVSIREVFEYTTISELGTHISVQSEGVLLPGIVVEDRPARIPLSFSQERLWFLDQLQGSTEYHIPIVLSLEGALEVSILEQTLQEIVSRHEVLRSLLLSEEGIGYQEIISAESWSLDQLEIKNASMLESSLEDYLMRPFDLSKDYKLRACLCTLGNEKYVLACVFHHIASDGWSEGILTNEFMGLYSALQSGRKAVLPELSLQYTDYAIWQRKYLEGAVLDNQLSYWEEKLKDVSALSLPTDYVRPSVQSNAGASVSLELDQNLRNSLIFLCKEEGVTLFMLLLSAFKVLLSRYSGQDDICVGTPIANRTQLELEGMIGFFVNMLALRSDLSGDPSFKDLLSRVKQTTLEGYDHQLTPFEKVVDRVITTRDMNVTPLFQVLFSLQNEGDNFEEKDRGLNDIIISGYEFDNATSKFDLAFSVLESSNGISLGINYCTALFDKTTIDRMLSQYQELLVSIVSNITLPINNISMLTQEEKHQLLDVFNNTDVAYPLDKTVVDLFTEQVKRTPNAIAVVYEQGELTYKELDNHSNQLAHYLLSNNNISTDSLIGVVLDRSEWLIISFLAILKTGAAYVPIDPNFPEERKTYIKKDSNCSIIVDTLLLEAFKEDSSSYSDDLPEINISPDNLAYVIYTSGSTGKPKGVMIEHRNLVHLCFWHRLAYSVTAKSRSTLFSGVGFDASVWEIYPYLLFGASLYPISEKFHYDLDKFSNFLIEHAITHTYMPTLLCESFVDKEISLPNIIVLTGGEVLHLNKSSDITIYNNYGPTETTVVATNYKVLNTPTPMVKIPIGKPINNTQVYIMNEVQNLLPIGVVGELCIGGLGVARGYLNQEELTNEKFIVNPFKEDERIYKTGDLARWLPDGNIEYIGRKDDQIKIRGYRIELGEIENVLSSLPGVTQCCVLAKEDTHGAKRLVGYVVTNGDFNKEILQNHLKRSLPEYMVPQLWVTLEEMPLTSNGKLDKKSLPDPDNSELSSEEYVAPRNETEAQLAEIWQNLLGLEQVGIHDNFFELGGHSLLATRLVSMIRQELSIEISIRDVFEYTTISELSTQISKQSEVVLLPSIVAEERPARIPLSFSQERLWFLDALQGSTEYHIPSVLSLEGALEVSILEQTLYEIVSRHEVLRSMLLSEEGIGYQKIISAEGWSLDRAIVSNELLLENNIAGYLNKPFNLSKDYKLRACLYTLGNDKYVLACVFHHIASDGWSGGILNNEFLELYSALQSGRPVALPELSLQYADYAIWQRKYLEGAVLEEQLSYWKSKLSGASTLSLPTDYVRPPVQSNAGAGISVELGQKLGTSLSSICQQEGVTFFMLLLSAFKILLSRYSGQDDICVGTPIANRTHSDLEGMIGFFVNTLALRSDLSGDPSFKDLLAMVKQTTLEGYDNQLTPFEKVVDRVITTRDTNMTPLFQVMFDFQNVESNSAEVVEQGVGIKGVTLSNYAFDIVTAQFDIIFSVSESSNGISLGINYCTALFDKSTIDRMLLHYQELLVSIAGNITQPISNLSMLIKEEKHQLLDVFNDTDTAYPKDKTVVDIFEEQVKRTPDAVALVHGDSSMTYKELEERSNQLVHYLKSMGVTSDSRIAILFDKRFEMIISMLGILKSGCTYVPLDASLPSNRLSYILEDSSVSFLLYSENSLLSKLSVSEFIFLLDITESYIYESLAISCEITPASAAYVMYTSGTTGNPKGVMVSHGNIVSLCTSCDYTALNSDTVWLSTGSIAFDATTLEFWGTLLNGGQLILADTNSLLEINSLKDLIIKHKVTTMWMTASWFHQVVEEDSSVFEPLISLLVGGDVVLFNYTNKLKELYPALQIINGYGPTENTTFSTTYSIDRVTEKALPIGKPIKNSHVYITDSELNLVPVGVVGELCVGGSGVALGYLNQEELTLEKFINDPFKEGERIYKTGDLARWLPDGNIEFIGRKDDQVKIRGYRIELGEIENVLSSLPGVTQCCVLAKEDANGTKSLVGYVVLEDALDKEALQEQLKLSLPEYMVPMIWVALEVMPLTNNGKLDKKSLPDPDGSELSSKEYVAPRNETEEQLAVIWQEILGIDKVGIHDNFFELGGHSLLVIKLVSLINEVFSTDISINTVFEYSTISEFVDNMHSVNHFKNSLMVPLQEKGSLNAIYLTPPGSGTVNCFIELIKLLGKDQPVYAFQCSGLYGESPISKSIEEMASTFITEMQKKDPHGPYRLGGYSFGATVAYEMAVQLQNGGFHVEELVIFDGRVSFKDISKFDEDKLFREFLENQTEIFGEDFNFLDLALEDKSKEEQLAAVNKLLRESDFKVSEKELKGRLEVSFYNENCSYLHKVEEKLNTQVILFKTTYAEMDGKIVFNDDDVYGFDYGWNKYTNKEVIVHSISTTHDALLNRENVEQICMYLKTLSNNN</sequence>
<feature type="domain" description="Carrier" evidence="6">
    <location>
        <begin position="1451"/>
        <end position="1526"/>
    </location>
</feature>
<evidence type="ECO:0000256" key="4">
    <source>
        <dbReference type="ARBA" id="ARBA00022553"/>
    </source>
</evidence>
<feature type="domain" description="Carrier" evidence="6">
    <location>
        <begin position="2501"/>
        <end position="2576"/>
    </location>
</feature>
<dbReference type="CDD" id="cd12117">
    <property type="entry name" value="A_NRPS_Srf_like"/>
    <property type="match status" value="1"/>
</dbReference>
<evidence type="ECO:0000313" key="7">
    <source>
        <dbReference type="EMBL" id="SFJ82583.1"/>
    </source>
</evidence>
<dbReference type="GO" id="GO:0031177">
    <property type="term" value="F:phosphopantetheine binding"/>
    <property type="evidence" value="ECO:0007669"/>
    <property type="project" value="InterPro"/>
</dbReference>
<dbReference type="PROSITE" id="PS00012">
    <property type="entry name" value="PHOSPHOPANTETHEINE"/>
    <property type="match status" value="3"/>
</dbReference>
<dbReference type="Proteomes" id="UP000243887">
    <property type="component" value="Unassembled WGS sequence"/>
</dbReference>
<dbReference type="InterPro" id="IPR006162">
    <property type="entry name" value="Ppantetheine_attach_site"/>
</dbReference>
<feature type="region of interest" description="Disordered" evidence="5">
    <location>
        <begin position="399"/>
        <end position="422"/>
    </location>
</feature>
<dbReference type="InterPro" id="IPR036736">
    <property type="entry name" value="ACP-like_sf"/>
</dbReference>
<feature type="region of interest" description="Disordered" evidence="5">
    <location>
        <begin position="2481"/>
        <end position="2500"/>
    </location>
</feature>
<dbReference type="Gene3D" id="3.40.50.1820">
    <property type="entry name" value="alpha/beta hydrolase"/>
    <property type="match status" value="1"/>
</dbReference>
<dbReference type="FunFam" id="1.10.1200.10:FF:000005">
    <property type="entry name" value="Nonribosomal peptide synthetase 1"/>
    <property type="match status" value="3"/>
</dbReference>
<dbReference type="GO" id="GO:0043041">
    <property type="term" value="P:amino acid activation for nonribosomal peptide biosynthetic process"/>
    <property type="evidence" value="ECO:0007669"/>
    <property type="project" value="TreeGrafter"/>
</dbReference>
<comment type="similarity">
    <text evidence="2">Belongs to the ATP-dependent AMP-binding enzyme family.</text>
</comment>
<dbReference type="InterPro" id="IPR000873">
    <property type="entry name" value="AMP-dep_synth/lig_dom"/>
</dbReference>
<dbReference type="SUPFAM" id="SSF53474">
    <property type="entry name" value="alpha/beta-Hydrolases"/>
    <property type="match status" value="1"/>
</dbReference>
<dbReference type="GO" id="GO:0003824">
    <property type="term" value="F:catalytic activity"/>
    <property type="evidence" value="ECO:0007669"/>
    <property type="project" value="InterPro"/>
</dbReference>
<evidence type="ECO:0000313" key="8">
    <source>
        <dbReference type="Proteomes" id="UP000243887"/>
    </source>
</evidence>
<name>A0A1I3UIP4_9FLAO</name>
<dbReference type="Gene3D" id="1.10.1200.10">
    <property type="entry name" value="ACP-like"/>
    <property type="match status" value="3"/>
</dbReference>
<feature type="region of interest" description="Disordered" evidence="5">
    <location>
        <begin position="1428"/>
        <end position="1451"/>
    </location>
</feature>
<dbReference type="GO" id="GO:0044550">
    <property type="term" value="P:secondary metabolite biosynthetic process"/>
    <property type="evidence" value="ECO:0007669"/>
    <property type="project" value="TreeGrafter"/>
</dbReference>
<dbReference type="InterPro" id="IPR020806">
    <property type="entry name" value="PKS_PP-bd"/>
</dbReference>
<dbReference type="Gene3D" id="3.40.50.12780">
    <property type="entry name" value="N-terminal domain of ligase-like"/>
    <property type="match status" value="1"/>
</dbReference>
<dbReference type="SUPFAM" id="SSF47336">
    <property type="entry name" value="ACP-like"/>
    <property type="match status" value="3"/>
</dbReference>
<dbReference type="Pfam" id="PF00975">
    <property type="entry name" value="Thioesterase"/>
    <property type="match status" value="1"/>
</dbReference>
<dbReference type="InterPro" id="IPR009081">
    <property type="entry name" value="PP-bd_ACP"/>
</dbReference>
<dbReference type="InterPro" id="IPR023213">
    <property type="entry name" value="CAT-like_dom_sf"/>
</dbReference>
<protein>
    <submittedName>
        <fullName evidence="7">Amino acid adenylation domain-containing protein</fullName>
    </submittedName>
</protein>
<dbReference type="InterPro" id="IPR010071">
    <property type="entry name" value="AA_adenyl_dom"/>
</dbReference>
<dbReference type="SUPFAM" id="SSF56801">
    <property type="entry name" value="Acetyl-CoA synthetase-like"/>
    <property type="match status" value="3"/>
</dbReference>
<evidence type="ECO:0000256" key="3">
    <source>
        <dbReference type="ARBA" id="ARBA00022450"/>
    </source>
</evidence>
<dbReference type="InterPro" id="IPR025110">
    <property type="entry name" value="AMP-bd_C"/>
</dbReference>
<dbReference type="FunFam" id="2.30.38.10:FF:000001">
    <property type="entry name" value="Non-ribosomal peptide synthetase PvdI"/>
    <property type="match status" value="3"/>
</dbReference>
<dbReference type="Pfam" id="PF00550">
    <property type="entry name" value="PP-binding"/>
    <property type="match status" value="3"/>
</dbReference>
<dbReference type="NCBIfam" id="TIGR01733">
    <property type="entry name" value="AA-adenyl-dom"/>
    <property type="match status" value="3"/>
</dbReference>
<dbReference type="Gene3D" id="3.30.559.30">
    <property type="entry name" value="Nonribosomal peptide synthetase, condensation domain"/>
    <property type="match status" value="2"/>
</dbReference>
<dbReference type="SMART" id="SM00823">
    <property type="entry name" value="PKS_PP"/>
    <property type="match status" value="3"/>
</dbReference>
<dbReference type="Pfam" id="PF13193">
    <property type="entry name" value="AMP-binding_C"/>
    <property type="match status" value="3"/>
</dbReference>
<dbReference type="InterPro" id="IPR029058">
    <property type="entry name" value="AB_hydrolase_fold"/>
</dbReference>
<dbReference type="GO" id="GO:0005737">
    <property type="term" value="C:cytoplasm"/>
    <property type="evidence" value="ECO:0007669"/>
    <property type="project" value="TreeGrafter"/>
</dbReference>
<dbReference type="Pfam" id="PF00501">
    <property type="entry name" value="AMP-binding"/>
    <property type="match status" value="3"/>
</dbReference>
<evidence type="ECO:0000259" key="6">
    <source>
        <dbReference type="PROSITE" id="PS50075"/>
    </source>
</evidence>
<dbReference type="EMBL" id="FORU01000018">
    <property type="protein sequence ID" value="SFJ82583.1"/>
    <property type="molecule type" value="Genomic_DNA"/>
</dbReference>
<feature type="non-terminal residue" evidence="7">
    <location>
        <position position="1"/>
    </location>
</feature>